<organism evidence="2 5">
    <name type="scientific">Didymodactylos carnosus</name>
    <dbReference type="NCBI Taxonomy" id="1234261"/>
    <lineage>
        <taxon>Eukaryota</taxon>
        <taxon>Metazoa</taxon>
        <taxon>Spiralia</taxon>
        <taxon>Gnathifera</taxon>
        <taxon>Rotifera</taxon>
        <taxon>Eurotatoria</taxon>
        <taxon>Bdelloidea</taxon>
        <taxon>Philodinida</taxon>
        <taxon>Philodinidae</taxon>
        <taxon>Didymodactylos</taxon>
    </lineage>
</organism>
<dbReference type="AlphaFoldDB" id="A0A813RNF2"/>
<reference evidence="2" key="1">
    <citation type="submission" date="2021-02" db="EMBL/GenBank/DDBJ databases">
        <authorList>
            <person name="Nowell W R."/>
        </authorList>
    </citation>
    <scope>NUCLEOTIDE SEQUENCE</scope>
</reference>
<dbReference type="EMBL" id="CAJNOQ010000317">
    <property type="protein sequence ID" value="CAF0786845.1"/>
    <property type="molecule type" value="Genomic_DNA"/>
</dbReference>
<dbReference type="Proteomes" id="UP000677228">
    <property type="component" value="Unassembled WGS sequence"/>
</dbReference>
<comment type="caution">
    <text evidence="2">The sequence shown here is derived from an EMBL/GenBank/DDBJ whole genome shotgun (WGS) entry which is preliminary data.</text>
</comment>
<dbReference type="EMBL" id="CAJNOK010000880">
    <property type="protein sequence ID" value="CAF0781001.1"/>
    <property type="molecule type" value="Genomic_DNA"/>
</dbReference>
<dbReference type="Proteomes" id="UP000663829">
    <property type="component" value="Unassembled WGS sequence"/>
</dbReference>
<accession>A0A813RNF2</accession>
<proteinExistence type="predicted"/>
<dbReference type="EMBL" id="CAJOBA010000880">
    <property type="protein sequence ID" value="CAF3562629.1"/>
    <property type="molecule type" value="Genomic_DNA"/>
</dbReference>
<protein>
    <submittedName>
        <fullName evidence="2">Uncharacterized protein</fullName>
    </submittedName>
</protein>
<dbReference type="EMBL" id="CAJOBC010000317">
    <property type="protein sequence ID" value="CAF3570741.1"/>
    <property type="molecule type" value="Genomic_DNA"/>
</dbReference>
<dbReference type="Proteomes" id="UP000681722">
    <property type="component" value="Unassembled WGS sequence"/>
</dbReference>
<dbReference type="PANTHER" id="PTHR14815">
    <property type="entry name" value="DDB1- AND CUL4-ASSOCIATED FACTOR 17"/>
    <property type="match status" value="1"/>
</dbReference>
<keyword evidence="5" id="KW-1185">Reference proteome</keyword>
<dbReference type="OrthoDB" id="9971789at2759"/>
<name>A0A813RNF2_9BILA</name>
<evidence type="ECO:0000313" key="3">
    <source>
        <dbReference type="EMBL" id="CAF3562629.1"/>
    </source>
</evidence>
<dbReference type="PANTHER" id="PTHR14815:SF2">
    <property type="entry name" value="DDB1- AND CUL4-ASSOCIATED FACTOR 17"/>
    <property type="match status" value="1"/>
</dbReference>
<evidence type="ECO:0000313" key="5">
    <source>
        <dbReference type="Proteomes" id="UP000663829"/>
    </source>
</evidence>
<gene>
    <name evidence="2" type="ORF">GPM918_LOCUS2782</name>
    <name evidence="1" type="ORF">OVA965_LOCUS3607</name>
    <name evidence="4" type="ORF">SRO942_LOCUS2782</name>
    <name evidence="3" type="ORF">TMI583_LOCUS3606</name>
</gene>
<evidence type="ECO:0000313" key="1">
    <source>
        <dbReference type="EMBL" id="CAF0781001.1"/>
    </source>
</evidence>
<sequence>MLEANVNDVQSKSIKSTLTYQKMCILFNKLPRNRIEQDSIFSSIYTRQYSTFGTSNTINETSYRRMLKTSQYQYKKQMSTPTRLTCGSTYFLGNYVITTVPYLQLYAISTKITDKNRCLSSPSTNNISNSLVFIGKDEQCRCKLELSARVEYCDIDQTSSKSNLVRDGFILVTKDAKLLLYSLNLEKRSNNIIHLKCSPYTFTFRDNAFIHCDEKHLLIFHCLIKQVTNTERHLFYVLKTYPMWLSYAFVITNNIFNDPVLGKITNVSLTTEFLIVQYKRKICQLYSLNEILDKFTLKSSCIGRPYTDSPLSIVGSEKYGLPLNVEITSKPTMFYQYYSDRTEFEYCHSYHFLTLFVVNKTFVNDCYCLYKIDKDCTIPTNGLLKRSLSDNMCCFLDTIEDDIIDIREWNIIVWRIKETEQGYGVYKLYTIDDETTLQQTSQPTITRFGRTIKHRENEYNQLNENQPLIRSYTFDTIADILCVVFEYDTTIALIKLIEHPTGKCLQTIKYQKQLSTNSLVISMYHDLLAIQEKTTKHIYLNVFTIYEITSKYEEQLQEFEALSCIYPEKIEVIYENPYPRLKLYIKLTHDTNGNSHKYGEVVEVDESLFQNLIDLDLEDETSISGNATNLSD</sequence>
<evidence type="ECO:0000313" key="4">
    <source>
        <dbReference type="EMBL" id="CAF3570741.1"/>
    </source>
</evidence>
<dbReference type="GO" id="GO:0016567">
    <property type="term" value="P:protein ubiquitination"/>
    <property type="evidence" value="ECO:0007669"/>
    <property type="project" value="InterPro"/>
</dbReference>
<dbReference type="Proteomes" id="UP000682733">
    <property type="component" value="Unassembled WGS sequence"/>
</dbReference>
<dbReference type="InterPro" id="IPR031620">
    <property type="entry name" value="DCAF17"/>
</dbReference>
<dbReference type="Pfam" id="PF15802">
    <property type="entry name" value="DCAF17"/>
    <property type="match status" value="1"/>
</dbReference>
<dbReference type="GO" id="GO:0080008">
    <property type="term" value="C:Cul4-RING E3 ubiquitin ligase complex"/>
    <property type="evidence" value="ECO:0007669"/>
    <property type="project" value="TreeGrafter"/>
</dbReference>
<evidence type="ECO:0000313" key="2">
    <source>
        <dbReference type="EMBL" id="CAF0786845.1"/>
    </source>
</evidence>